<dbReference type="InterPro" id="IPR041657">
    <property type="entry name" value="HTH_17"/>
</dbReference>
<reference evidence="3 4" key="1">
    <citation type="submission" date="2019-04" db="EMBL/GenBank/DDBJ databases">
        <title>Cohnella sp. nov. isolated from preserved vegetables.</title>
        <authorList>
            <person name="Lin S.-Y."/>
            <person name="Hung M.-H."/>
            <person name="Young C.-C."/>
        </authorList>
    </citation>
    <scope>NUCLEOTIDE SEQUENCE [LARGE SCALE GENOMIC DNA]</scope>
    <source>
        <strain evidence="3 4">CC-MHH1044</strain>
    </source>
</reference>
<feature type="compositionally biased region" description="Polar residues" evidence="1">
    <location>
        <begin position="69"/>
        <end position="89"/>
    </location>
</feature>
<dbReference type="OrthoDB" id="122388at2"/>
<feature type="region of interest" description="Disordered" evidence="1">
    <location>
        <begin position="32"/>
        <end position="90"/>
    </location>
</feature>
<gene>
    <name evidence="3" type="ORF">E6C55_03330</name>
</gene>
<evidence type="ECO:0000313" key="3">
    <source>
        <dbReference type="EMBL" id="THF83735.1"/>
    </source>
</evidence>
<comment type="caution">
    <text evidence="3">The sequence shown here is derived from an EMBL/GenBank/DDBJ whole genome shotgun (WGS) entry which is preliminary data.</text>
</comment>
<accession>A0A4S4C8N9</accession>
<sequence length="144" mass="16605">MLSLKLKKEDLTLIEWLSRRIEKDVKERYGIEIKITSAEPKKRETKKKSESKQNVQQPDSPKELPAISEFNSTSNEEQAQTPNQTQKQNPEVLLVSDIQRILGIGRRGAYELIQNAPFPVQRVGARGLIRVSRDAFFRWLESSK</sequence>
<keyword evidence="4" id="KW-1185">Reference proteome</keyword>
<name>A0A4S4C8N9_9BACL</name>
<dbReference type="AlphaFoldDB" id="A0A4S4C8N9"/>
<evidence type="ECO:0000259" key="2">
    <source>
        <dbReference type="Pfam" id="PF12728"/>
    </source>
</evidence>
<evidence type="ECO:0000313" key="4">
    <source>
        <dbReference type="Proteomes" id="UP000310636"/>
    </source>
</evidence>
<proteinExistence type="predicted"/>
<protein>
    <submittedName>
        <fullName evidence="3">Helix-turn-helix domain-containing protein</fullName>
    </submittedName>
</protein>
<dbReference type="EMBL" id="SSOB01000003">
    <property type="protein sequence ID" value="THF83735.1"/>
    <property type="molecule type" value="Genomic_DNA"/>
</dbReference>
<feature type="compositionally biased region" description="Basic and acidic residues" evidence="1">
    <location>
        <begin position="39"/>
        <end position="51"/>
    </location>
</feature>
<dbReference type="Pfam" id="PF12728">
    <property type="entry name" value="HTH_17"/>
    <property type="match status" value="1"/>
</dbReference>
<dbReference type="RefSeq" id="WP_136368364.1">
    <property type="nucleotide sequence ID" value="NZ_SSOB01000003.1"/>
</dbReference>
<organism evidence="3 4">
    <name type="scientific">Cohnella fermenti</name>
    <dbReference type="NCBI Taxonomy" id="2565925"/>
    <lineage>
        <taxon>Bacteria</taxon>
        <taxon>Bacillati</taxon>
        <taxon>Bacillota</taxon>
        <taxon>Bacilli</taxon>
        <taxon>Bacillales</taxon>
        <taxon>Paenibacillaceae</taxon>
        <taxon>Cohnella</taxon>
    </lineage>
</organism>
<feature type="domain" description="Helix-turn-helix" evidence="2">
    <location>
        <begin position="95"/>
        <end position="142"/>
    </location>
</feature>
<evidence type="ECO:0000256" key="1">
    <source>
        <dbReference type="SAM" id="MobiDB-lite"/>
    </source>
</evidence>
<dbReference type="Proteomes" id="UP000310636">
    <property type="component" value="Unassembled WGS sequence"/>
</dbReference>